<organism evidence="2 3">
    <name type="scientific">Nocardioides guangzhouensis</name>
    <dbReference type="NCBI Taxonomy" id="2497878"/>
    <lineage>
        <taxon>Bacteria</taxon>
        <taxon>Bacillati</taxon>
        <taxon>Actinomycetota</taxon>
        <taxon>Actinomycetes</taxon>
        <taxon>Propionibacteriales</taxon>
        <taxon>Nocardioidaceae</taxon>
        <taxon>Nocardioides</taxon>
    </lineage>
</organism>
<evidence type="ECO:0000313" key="3">
    <source>
        <dbReference type="Proteomes" id="UP000295198"/>
    </source>
</evidence>
<keyword evidence="3" id="KW-1185">Reference proteome</keyword>
<dbReference type="Gene3D" id="3.40.50.720">
    <property type="entry name" value="NAD(P)-binding Rossmann-like Domain"/>
    <property type="match status" value="1"/>
</dbReference>
<comment type="caution">
    <text evidence="2">The sequence shown here is derived from an EMBL/GenBank/DDBJ whole genome shotgun (WGS) entry which is preliminary data.</text>
</comment>
<dbReference type="GO" id="GO:0005829">
    <property type="term" value="C:cytosol"/>
    <property type="evidence" value="ECO:0007669"/>
    <property type="project" value="TreeGrafter"/>
</dbReference>
<dbReference type="AlphaFoldDB" id="A0A4Q4ZAD5"/>
<dbReference type="GO" id="GO:0004776">
    <property type="term" value="F:succinate-CoA ligase (GDP-forming) activity"/>
    <property type="evidence" value="ECO:0007669"/>
    <property type="project" value="TreeGrafter"/>
</dbReference>
<dbReference type="Proteomes" id="UP000295198">
    <property type="component" value="Unassembled WGS sequence"/>
</dbReference>
<dbReference type="OrthoDB" id="5580580at2"/>
<dbReference type="GO" id="GO:0004775">
    <property type="term" value="F:succinate-CoA ligase (ADP-forming) activity"/>
    <property type="evidence" value="ECO:0007669"/>
    <property type="project" value="TreeGrafter"/>
</dbReference>
<dbReference type="PANTHER" id="PTHR11117">
    <property type="entry name" value="SUCCINYL-COA LIGASE SUBUNIT ALPHA"/>
    <property type="match status" value="1"/>
</dbReference>
<dbReference type="EMBL" id="SDKM01000023">
    <property type="protein sequence ID" value="RYP84465.1"/>
    <property type="molecule type" value="Genomic_DNA"/>
</dbReference>
<protein>
    <submittedName>
        <fullName evidence="2">Protein FdrA</fullName>
    </submittedName>
</protein>
<sequence>MTMAIKFFPDTYVDSVVQLRGMRAMREIDGIEWASAAMATPANVDALRAEGVEQGRVAHAGSNDFFLVVRATTDSIAAEALAAGEAAVMSSGHPHDGGGQPDAPRSLRDAMVAQPLSNVAVISVPGDYAALAAHQALSSDLHVLLFSDNVPLDKEVALKDYALSRGRLVMGPGAGTAMFGGVGLGFANAVMPGRVGVVAAAGTGAQEAMALLDRWGVGVRHVIGVGGRDMSSEVDGRMARSAISALRDDPGTDVILFISKPPAPDVAAAVLATAGETPLVAALIGLDPDFAAPAGVVLADTLEAGVTATLGLLGLTAPDTTATLGASVDEVRARLAPGRWLIRGLFSGGTLCYESLVILGRTVGEIHSNIAINKEWGLPAPDRSHQCLDLGEEEYTRGRPHPMIDSEARIELLLEQAADPHVAVIILDVVLGYGANADPAGILAPACESVMAGGGPQVVAYVLGTDQDPQSYTAQRDRLVQAGCIVTETAARASLVAAAIATGDPSLVRTRL</sequence>
<dbReference type="Pfam" id="PF00549">
    <property type="entry name" value="Ligase_CoA"/>
    <property type="match status" value="1"/>
</dbReference>
<dbReference type="InterPro" id="IPR016102">
    <property type="entry name" value="Succinyl-CoA_synth-like"/>
</dbReference>
<proteinExistence type="predicted"/>
<dbReference type="PANTHER" id="PTHR11117:SF24">
    <property type="entry name" value="PROTEIN FDRA"/>
    <property type="match status" value="1"/>
</dbReference>
<dbReference type="Gene3D" id="3.40.50.261">
    <property type="entry name" value="Succinyl-CoA synthetase domains"/>
    <property type="match status" value="2"/>
</dbReference>
<feature type="domain" description="ATP-citrate synthase/succinyl-CoA ligase C-terminal" evidence="1">
    <location>
        <begin position="345"/>
        <end position="499"/>
    </location>
</feature>
<evidence type="ECO:0000259" key="1">
    <source>
        <dbReference type="Pfam" id="PF00549"/>
    </source>
</evidence>
<gene>
    <name evidence="2" type="ORF">EKO23_15710</name>
</gene>
<dbReference type="GO" id="GO:0009361">
    <property type="term" value="C:succinate-CoA ligase complex (ADP-forming)"/>
    <property type="evidence" value="ECO:0007669"/>
    <property type="project" value="TreeGrafter"/>
</dbReference>
<dbReference type="InterPro" id="IPR005811">
    <property type="entry name" value="SUCC_ACL_C"/>
</dbReference>
<evidence type="ECO:0000313" key="2">
    <source>
        <dbReference type="EMBL" id="RYP84465.1"/>
    </source>
</evidence>
<dbReference type="SUPFAM" id="SSF52210">
    <property type="entry name" value="Succinyl-CoA synthetase domains"/>
    <property type="match status" value="2"/>
</dbReference>
<reference evidence="2 3" key="1">
    <citation type="submission" date="2019-01" db="EMBL/GenBank/DDBJ databases">
        <title>Nocardioides guangzhouensis sp. nov., an actinobacterium isolated from soil.</title>
        <authorList>
            <person name="Fu Y."/>
            <person name="Cai Y."/>
            <person name="Lin Z."/>
            <person name="Chen P."/>
        </authorList>
    </citation>
    <scope>NUCLEOTIDE SEQUENCE [LARGE SCALE GENOMIC DNA]</scope>
    <source>
        <strain evidence="2 3">130</strain>
    </source>
</reference>
<dbReference type="GO" id="GO:0006099">
    <property type="term" value="P:tricarboxylic acid cycle"/>
    <property type="evidence" value="ECO:0007669"/>
    <property type="project" value="TreeGrafter"/>
</dbReference>
<name>A0A4Q4ZAD5_9ACTN</name>
<dbReference type="RefSeq" id="WP_134718960.1">
    <property type="nucleotide sequence ID" value="NZ_SDKM01000023.1"/>
</dbReference>
<accession>A0A4Q4ZAD5</accession>